<evidence type="ECO:0000313" key="1">
    <source>
        <dbReference type="EMBL" id="CAI9711233.1"/>
    </source>
</evidence>
<proteinExistence type="predicted"/>
<evidence type="ECO:0000313" key="2">
    <source>
        <dbReference type="Proteomes" id="UP001162501"/>
    </source>
</evidence>
<dbReference type="Proteomes" id="UP001162501">
    <property type="component" value="Chromosome 6"/>
</dbReference>
<name>A0ACB0FDU6_RANTA</name>
<reference evidence="1" key="1">
    <citation type="submission" date="2023-05" db="EMBL/GenBank/DDBJ databases">
        <authorList>
            <consortium name="ELIXIR-Norway"/>
        </authorList>
    </citation>
    <scope>NUCLEOTIDE SEQUENCE</scope>
</reference>
<organism evidence="1 2">
    <name type="scientific">Rangifer tarandus platyrhynchus</name>
    <name type="common">Svalbard reindeer</name>
    <dbReference type="NCBI Taxonomy" id="3082113"/>
    <lineage>
        <taxon>Eukaryota</taxon>
        <taxon>Metazoa</taxon>
        <taxon>Chordata</taxon>
        <taxon>Craniata</taxon>
        <taxon>Vertebrata</taxon>
        <taxon>Euteleostomi</taxon>
        <taxon>Mammalia</taxon>
        <taxon>Eutheria</taxon>
        <taxon>Laurasiatheria</taxon>
        <taxon>Artiodactyla</taxon>
        <taxon>Ruminantia</taxon>
        <taxon>Pecora</taxon>
        <taxon>Cervidae</taxon>
        <taxon>Odocoileinae</taxon>
        <taxon>Rangifer</taxon>
    </lineage>
</organism>
<protein>
    <submittedName>
        <fullName evidence="1">Uncharacterized protein</fullName>
    </submittedName>
</protein>
<accession>A0ACB0FDU6</accession>
<sequence length="378" mass="39285">MRPQGEGTAGPDHTRWLTPDPGPCWALQPCPHTYPHHLTYYPSHLGLLAGPVGTSHVFPINPHGVLLQGSASRRKEEQKDAHGPRKHGGAVVKAEVKAKEDSQWAKRSGLGRQPGTRERCRARALPAFSAQTAPSLRPQWLQDRTKRPAPGTGCEGVATVRLPPASSQASGTEETALCASPQRSKSHHKGTTMMVGTGAETPHGQGRAVGRGRGGGHSQGRAPGGRCWASIQLLPTRGCTRDSPTMSRTPGGTQAACGPAHSQDTAEPGLRWAASPLAGSSSVLHGHCLSTLHRAPASTPALWSSKPHCGCGFREAAERLVGAGRAAGSVSGRGAEVRTLASRSGDSPLGALPATPQPATGLAYLSRLKGLAALESKA</sequence>
<gene>
    <name evidence="1" type="ORF">MRATA1EN3_LOCUS22446</name>
</gene>
<dbReference type="EMBL" id="OX596090">
    <property type="protein sequence ID" value="CAI9711233.1"/>
    <property type="molecule type" value="Genomic_DNA"/>
</dbReference>